<protein>
    <submittedName>
        <fullName evidence="1">Uncharacterized protein</fullName>
    </submittedName>
</protein>
<evidence type="ECO:0000313" key="1">
    <source>
        <dbReference type="EMBL" id="QTD37988.1"/>
    </source>
</evidence>
<reference evidence="1 2" key="1">
    <citation type="submission" date="2021-03" db="EMBL/GenBank/DDBJ databases">
        <title>Complete genome of Polaribacter_sp.G4M1.</title>
        <authorList>
            <person name="Jeong S.W."/>
            <person name="Bae J.W."/>
        </authorList>
    </citation>
    <scope>NUCLEOTIDE SEQUENCE [LARGE SCALE GENOMIC DNA]</scope>
    <source>
        <strain evidence="1 2">G4M1</strain>
    </source>
</reference>
<evidence type="ECO:0000313" key="2">
    <source>
        <dbReference type="Proteomes" id="UP000663935"/>
    </source>
</evidence>
<dbReference type="Proteomes" id="UP000663935">
    <property type="component" value="Chromosome"/>
</dbReference>
<keyword evidence="2" id="KW-1185">Reference proteome</keyword>
<accession>A0ABX7SWY8</accession>
<organism evidence="1 2">
    <name type="scientific">Polaribacter batillariae</name>
    <dbReference type="NCBI Taxonomy" id="2808900"/>
    <lineage>
        <taxon>Bacteria</taxon>
        <taxon>Pseudomonadati</taxon>
        <taxon>Bacteroidota</taxon>
        <taxon>Flavobacteriia</taxon>
        <taxon>Flavobacteriales</taxon>
        <taxon>Flavobacteriaceae</taxon>
    </lineage>
</organism>
<name>A0ABX7SWY8_9FLAO</name>
<gene>
    <name evidence="1" type="ORF">JL193_01395</name>
</gene>
<sequence>MSNFKHLFETLQESLTNLTFVKLTLSKPLRKNEGLLNVYMRLHIIEGKQVFELKYRHATEEKFKQFSFEEVLSEVESLLLNKFRAATLFTLNEDLLVMVSKKKAISYRKNTPSFKNKLPEIPPQNL</sequence>
<proteinExistence type="predicted"/>
<dbReference type="RefSeq" id="WP_207972134.1">
    <property type="nucleotide sequence ID" value="NZ_CP071795.1"/>
</dbReference>
<dbReference type="EMBL" id="CP071795">
    <property type="protein sequence ID" value="QTD37988.1"/>
    <property type="molecule type" value="Genomic_DNA"/>
</dbReference>